<accession>A0ABN7S0V5</accession>
<sequence>MNYVTIGPEDRLLQLSNYAFDGSVFDIFGALLNGAGLVLVNRWTVLEIDELGKLIEEKGVTVFFVTTSLFNLLVDGALPRLRKVRRILFGGEAASVRHARKALNALGPGRLINVYGPTETTVFATYYPICEIPADAPSVPIGKAISNTTLYVLDQQGQPVPPGVPGELFIGGDGVGSGYLNRDDLTRDKFVVLPVAPGERLYRTGDLVRYLPTGDLDYIGRLDFQVKIRGFRIELGEIEARILQLPGVREAAVVARRDQSGSLYLAAFYSGETPDAPLPDDIRRMLADMLPEYMVPARIVKLDQLPLNRNGKIDRQSLPADTEAASPGEDGRLCPTTPPSGMDAEEIILSKMREVLDDPRFGRQDNFFRHGGHSIKAIALVQALAKEGIFLKVNEVFRYPTAAELAVLPSVAGSRQAPSNEPDAFGTVPQTVADLEDGQIEALIRQVQASCAAVGDLIRSAQVKSEFPLSPVQRAHRAAKSRISGFTAVIRGFLNQRQMQKLLADVILEHQLLHSVMEDNEPLETRWREMDLSGLEGWLAQQLPYADLSITRGKCEGTRRQAHVRSPVAAAARSGRPPVAARLPANCPRPSSGHMGL</sequence>
<organism evidence="5 6">
    <name type="scientific">Thermobacillus xylanilyticus</name>
    <dbReference type="NCBI Taxonomy" id="76633"/>
    <lineage>
        <taxon>Bacteria</taxon>
        <taxon>Bacillati</taxon>
        <taxon>Bacillota</taxon>
        <taxon>Bacilli</taxon>
        <taxon>Bacillales</taxon>
        <taxon>Paenibacillaceae</taxon>
        <taxon>Thermobacillus</taxon>
    </lineage>
</organism>
<dbReference type="Gene3D" id="2.30.38.10">
    <property type="entry name" value="Luciferase, Domain 3"/>
    <property type="match status" value="1"/>
</dbReference>
<feature type="region of interest" description="Disordered" evidence="2">
    <location>
        <begin position="311"/>
        <end position="339"/>
    </location>
</feature>
<dbReference type="Pfam" id="PF00501">
    <property type="entry name" value="AMP-binding"/>
    <property type="match status" value="1"/>
</dbReference>
<dbReference type="InterPro" id="IPR025110">
    <property type="entry name" value="AMP-bd_C"/>
</dbReference>
<dbReference type="Pfam" id="PF13193">
    <property type="entry name" value="AMP-binding_C"/>
    <property type="match status" value="1"/>
</dbReference>
<comment type="caution">
    <text evidence="5">The sequence shown here is derived from an EMBL/GenBank/DDBJ whole genome shotgun (WGS) entry which is preliminary data.</text>
</comment>
<feature type="transmembrane region" description="Helical" evidence="3">
    <location>
        <begin position="18"/>
        <end position="40"/>
    </location>
</feature>
<dbReference type="PANTHER" id="PTHR45527:SF1">
    <property type="entry name" value="FATTY ACID SYNTHASE"/>
    <property type="match status" value="1"/>
</dbReference>
<evidence type="ECO:0000259" key="4">
    <source>
        <dbReference type="PROSITE" id="PS50075"/>
    </source>
</evidence>
<dbReference type="Pfam" id="PF00550">
    <property type="entry name" value="PP-binding"/>
    <property type="match status" value="1"/>
</dbReference>
<reference evidence="5 6" key="1">
    <citation type="submission" date="2021-04" db="EMBL/GenBank/DDBJ databases">
        <authorList>
            <person name="Rakotoarivonina H."/>
        </authorList>
    </citation>
    <scope>NUCLEOTIDE SEQUENCE [LARGE SCALE GENOMIC DNA]</scope>
    <source>
        <strain evidence="5 6">XE</strain>
    </source>
</reference>
<keyword evidence="3" id="KW-1133">Transmembrane helix</keyword>
<protein>
    <submittedName>
        <fullName evidence="5">Bacitracin synthetase 1 (BA1)</fullName>
    </submittedName>
</protein>
<dbReference type="InterPro" id="IPR000873">
    <property type="entry name" value="AMP-dep_synth/lig_dom"/>
</dbReference>
<evidence type="ECO:0000313" key="6">
    <source>
        <dbReference type="Proteomes" id="UP000681526"/>
    </source>
</evidence>
<evidence type="ECO:0000256" key="3">
    <source>
        <dbReference type="SAM" id="Phobius"/>
    </source>
</evidence>
<dbReference type="InterPro" id="IPR009081">
    <property type="entry name" value="PP-bd_ACP"/>
</dbReference>
<dbReference type="SUPFAM" id="SSF47336">
    <property type="entry name" value="ACP-like"/>
    <property type="match status" value="1"/>
</dbReference>
<proteinExistence type="predicted"/>
<dbReference type="Proteomes" id="UP000681526">
    <property type="component" value="Unassembled WGS sequence"/>
</dbReference>
<keyword evidence="6" id="KW-1185">Reference proteome</keyword>
<feature type="domain" description="Carrier" evidence="4">
    <location>
        <begin position="339"/>
        <end position="413"/>
    </location>
</feature>
<gene>
    <name evidence="5" type="primary">txxe 1802-bacA</name>
    <name evidence="5" type="ORF">TXXE_10840</name>
</gene>
<keyword evidence="3" id="KW-0472">Membrane</keyword>
<keyword evidence="1" id="KW-0677">Repeat</keyword>
<dbReference type="InterPro" id="IPR036736">
    <property type="entry name" value="ACP-like_sf"/>
</dbReference>
<evidence type="ECO:0000313" key="5">
    <source>
        <dbReference type="EMBL" id="CAG5087395.1"/>
    </source>
</evidence>
<evidence type="ECO:0000256" key="1">
    <source>
        <dbReference type="ARBA" id="ARBA00022737"/>
    </source>
</evidence>
<dbReference type="Gene3D" id="3.30.300.30">
    <property type="match status" value="1"/>
</dbReference>
<keyword evidence="3" id="KW-0812">Transmembrane</keyword>
<dbReference type="SUPFAM" id="SSF56801">
    <property type="entry name" value="Acetyl-CoA synthetase-like"/>
    <property type="match status" value="1"/>
</dbReference>
<feature type="transmembrane region" description="Helical" evidence="3">
    <location>
        <begin position="60"/>
        <end position="78"/>
    </location>
</feature>
<dbReference type="Gene3D" id="1.10.1200.10">
    <property type="entry name" value="ACP-like"/>
    <property type="match status" value="1"/>
</dbReference>
<dbReference type="PROSITE" id="PS50075">
    <property type="entry name" value="CARRIER"/>
    <property type="match status" value="1"/>
</dbReference>
<feature type="region of interest" description="Disordered" evidence="2">
    <location>
        <begin position="559"/>
        <end position="597"/>
    </location>
</feature>
<dbReference type="Gene3D" id="3.40.50.980">
    <property type="match status" value="1"/>
</dbReference>
<dbReference type="InterPro" id="IPR045851">
    <property type="entry name" value="AMP-bd_C_sf"/>
</dbReference>
<dbReference type="PANTHER" id="PTHR45527">
    <property type="entry name" value="NONRIBOSOMAL PEPTIDE SYNTHETASE"/>
    <property type="match status" value="1"/>
</dbReference>
<dbReference type="EMBL" id="CAJRAY010000049">
    <property type="protein sequence ID" value="CAG5087395.1"/>
    <property type="molecule type" value="Genomic_DNA"/>
</dbReference>
<name>A0ABN7S0V5_THEXY</name>
<evidence type="ECO:0000256" key="2">
    <source>
        <dbReference type="SAM" id="MobiDB-lite"/>
    </source>
</evidence>